<name>A0AAU9S188_THLAR</name>
<dbReference type="Proteomes" id="UP000836841">
    <property type="component" value="Chromosome 3"/>
</dbReference>
<evidence type="ECO:0000313" key="2">
    <source>
        <dbReference type="EMBL" id="CAH2055172.1"/>
    </source>
</evidence>
<feature type="signal peptide" evidence="1">
    <location>
        <begin position="1"/>
        <end position="21"/>
    </location>
</feature>
<sequence length="78" mass="8792">MEKISMKFAFLFFLAVTSVMSIETAEASRLLPEKTPQTVLHHEEASAQIVKSQNRRCKEGCHVHCVPNPFIVQCICVC</sequence>
<dbReference type="EMBL" id="OU466859">
    <property type="protein sequence ID" value="CAH2055172.1"/>
    <property type="molecule type" value="Genomic_DNA"/>
</dbReference>
<keyword evidence="1" id="KW-0732">Signal</keyword>
<gene>
    <name evidence="2" type="ORF">TAV2_LOCUS9112</name>
</gene>
<accession>A0AAU9S188</accession>
<dbReference type="AlphaFoldDB" id="A0AAU9S188"/>
<organism evidence="2 3">
    <name type="scientific">Thlaspi arvense</name>
    <name type="common">Field penny-cress</name>
    <dbReference type="NCBI Taxonomy" id="13288"/>
    <lineage>
        <taxon>Eukaryota</taxon>
        <taxon>Viridiplantae</taxon>
        <taxon>Streptophyta</taxon>
        <taxon>Embryophyta</taxon>
        <taxon>Tracheophyta</taxon>
        <taxon>Spermatophyta</taxon>
        <taxon>Magnoliopsida</taxon>
        <taxon>eudicotyledons</taxon>
        <taxon>Gunneridae</taxon>
        <taxon>Pentapetalae</taxon>
        <taxon>rosids</taxon>
        <taxon>malvids</taxon>
        <taxon>Brassicales</taxon>
        <taxon>Brassicaceae</taxon>
        <taxon>Thlaspideae</taxon>
        <taxon>Thlaspi</taxon>
    </lineage>
</organism>
<protein>
    <submittedName>
        <fullName evidence="2">Uncharacterized protein</fullName>
    </submittedName>
</protein>
<feature type="chain" id="PRO_5043594494" evidence="1">
    <location>
        <begin position="22"/>
        <end position="78"/>
    </location>
</feature>
<keyword evidence="3" id="KW-1185">Reference proteome</keyword>
<reference evidence="2 3" key="1">
    <citation type="submission" date="2022-03" db="EMBL/GenBank/DDBJ databases">
        <authorList>
            <person name="Nunn A."/>
            <person name="Chopra R."/>
            <person name="Nunn A."/>
            <person name="Contreras Garrido A."/>
        </authorList>
    </citation>
    <scope>NUCLEOTIDE SEQUENCE [LARGE SCALE GENOMIC DNA]</scope>
</reference>
<evidence type="ECO:0000256" key="1">
    <source>
        <dbReference type="SAM" id="SignalP"/>
    </source>
</evidence>
<evidence type="ECO:0000313" key="3">
    <source>
        <dbReference type="Proteomes" id="UP000836841"/>
    </source>
</evidence>
<proteinExistence type="predicted"/>